<dbReference type="Pfam" id="PF04250">
    <property type="entry name" value="DUF429"/>
    <property type="match status" value="1"/>
</dbReference>
<feature type="region of interest" description="Disordered" evidence="1">
    <location>
        <begin position="209"/>
        <end position="232"/>
    </location>
</feature>
<sequence>MTVLGIDACPSGWVAGVHDGAGLRVARYDDIEALWADHADAERLLIDVPIGLPESGRRACDEAARELLGDRRSCVFYAPARAVLAADSYEEANERNREHTGHGLSVQSYNILPGIREVAHFLDEHRTPRERVIECHPELCFAAFAGGTPVPDSKHTEAGRTSRRELLRAELPGSDAAYEGALGAYYRKDVSRDDVLDALALTAAAREETLESVPDGRDHRTDRQTIAYPVPR</sequence>
<dbReference type="EMBL" id="JAKRVY010000008">
    <property type="protein sequence ID" value="MCL9814684.1"/>
    <property type="molecule type" value="Genomic_DNA"/>
</dbReference>
<feature type="compositionally biased region" description="Basic and acidic residues" evidence="1">
    <location>
        <begin position="209"/>
        <end position="223"/>
    </location>
</feature>
<keyword evidence="3" id="KW-1185">Reference proteome</keyword>
<dbReference type="InterPro" id="IPR007362">
    <property type="entry name" value="DUF429"/>
</dbReference>
<evidence type="ECO:0000256" key="1">
    <source>
        <dbReference type="SAM" id="MobiDB-lite"/>
    </source>
</evidence>
<evidence type="ECO:0000313" key="2">
    <source>
        <dbReference type="EMBL" id="MCL9814684.1"/>
    </source>
</evidence>
<comment type="caution">
    <text evidence="2">The sequence shown here is derived from an EMBL/GenBank/DDBJ whole genome shotgun (WGS) entry which is preliminary data.</text>
</comment>
<dbReference type="AlphaFoldDB" id="A0AAE3FU92"/>
<name>A0AAE3FU92_9EURY</name>
<organism evidence="2 3">
    <name type="scientific">Natranaeroarchaeum aerophilus</name>
    <dbReference type="NCBI Taxonomy" id="2917711"/>
    <lineage>
        <taxon>Archaea</taxon>
        <taxon>Methanobacteriati</taxon>
        <taxon>Methanobacteriota</taxon>
        <taxon>Stenosarchaea group</taxon>
        <taxon>Halobacteria</taxon>
        <taxon>Halobacteriales</taxon>
        <taxon>Natronoarchaeaceae</taxon>
        <taxon>Natranaeroarchaeum</taxon>
    </lineage>
</organism>
<dbReference type="Proteomes" id="UP001202674">
    <property type="component" value="Unassembled WGS sequence"/>
</dbReference>
<proteinExistence type="predicted"/>
<accession>A0AAE3FU92</accession>
<evidence type="ECO:0000313" key="3">
    <source>
        <dbReference type="Proteomes" id="UP001202674"/>
    </source>
</evidence>
<gene>
    <name evidence="2" type="ORF">AArcSt11_13580</name>
</gene>
<reference evidence="2 3" key="1">
    <citation type="journal article" date="2022" name="Syst. Appl. Microbiol.">
        <title>Natronocalculus amylovorans gen. nov., sp. nov., and Natranaeroarchaeum aerophilus sp. nov., dominant culturable amylolytic natronoarchaea from hypersaline soda lakes in southwestern Siberia.</title>
        <authorList>
            <person name="Sorokin D.Y."/>
            <person name="Elcheninov A.G."/>
            <person name="Khizhniak T.V."/>
            <person name="Koenen M."/>
            <person name="Bale N.J."/>
            <person name="Damste J.S.S."/>
            <person name="Kublanov I.V."/>
        </authorList>
    </citation>
    <scope>NUCLEOTIDE SEQUENCE [LARGE SCALE GENOMIC DNA]</scope>
    <source>
        <strain evidence="2 3">AArc-St1-1</strain>
    </source>
</reference>
<protein>
    <submittedName>
        <fullName evidence="2">DUF429 domain-containing protein</fullName>
    </submittedName>
</protein>
<dbReference type="RefSeq" id="WP_250597853.1">
    <property type="nucleotide sequence ID" value="NZ_JAKRVY010000008.1"/>
</dbReference>